<organism evidence="2">
    <name type="scientific">marine metagenome</name>
    <dbReference type="NCBI Taxonomy" id="408172"/>
    <lineage>
        <taxon>unclassified sequences</taxon>
        <taxon>metagenomes</taxon>
        <taxon>ecological metagenomes</taxon>
    </lineage>
</organism>
<feature type="domain" description="YgjP-like metallopeptidase" evidence="1">
    <location>
        <begin position="77"/>
        <end position="178"/>
    </location>
</feature>
<dbReference type="Pfam" id="PF01863">
    <property type="entry name" value="YgjP-like"/>
    <property type="match status" value="1"/>
</dbReference>
<gene>
    <name evidence="2" type="ORF">METZ01_LOCUS424266</name>
</gene>
<dbReference type="Gene3D" id="3.30.2010.10">
    <property type="entry name" value="Metalloproteases ('zincins'), catalytic domain"/>
    <property type="match status" value="1"/>
</dbReference>
<evidence type="ECO:0000259" key="1">
    <source>
        <dbReference type="Pfam" id="PF01863"/>
    </source>
</evidence>
<name>A0A382XJW6_9ZZZZ</name>
<protein>
    <recommendedName>
        <fullName evidence="1">YgjP-like metallopeptidase domain-containing protein</fullName>
    </recommendedName>
</protein>
<dbReference type="PANTHER" id="PTHR30399">
    <property type="entry name" value="UNCHARACTERIZED PROTEIN YGJP"/>
    <property type="match status" value="1"/>
</dbReference>
<sequence length="187" mass="21737">MRFKKINLPNIGLVLFEKSQRAKHINISVKPPSAIRVAIPKGISFERAKIFAQTKEIWIKRTLNKVQQHLNSSIKLNPVKKNNAKIFLLRRLEEIAQEHGFIYNKATVRNQKTRWGSCSGKNNLSLNIQLINLPHELIDYVIFHELVHTKVKNHSPVFWKKLDGFVDNAKSLNEELKQYILCELTPH</sequence>
<proteinExistence type="predicted"/>
<dbReference type="InterPro" id="IPR053136">
    <property type="entry name" value="UTP_pyrophosphatase-like"/>
</dbReference>
<accession>A0A382XJW6</accession>
<dbReference type="InterPro" id="IPR002725">
    <property type="entry name" value="YgjP-like_metallopeptidase"/>
</dbReference>
<evidence type="ECO:0000313" key="2">
    <source>
        <dbReference type="EMBL" id="SVD71412.1"/>
    </source>
</evidence>
<dbReference type="CDD" id="cd07344">
    <property type="entry name" value="M48_yhfN_like"/>
    <property type="match status" value="1"/>
</dbReference>
<dbReference type="PANTHER" id="PTHR30399:SF1">
    <property type="entry name" value="UTP PYROPHOSPHATASE"/>
    <property type="match status" value="1"/>
</dbReference>
<dbReference type="AlphaFoldDB" id="A0A382XJW6"/>
<dbReference type="EMBL" id="UINC01168398">
    <property type="protein sequence ID" value="SVD71412.1"/>
    <property type="molecule type" value="Genomic_DNA"/>
</dbReference>
<reference evidence="2" key="1">
    <citation type="submission" date="2018-05" db="EMBL/GenBank/DDBJ databases">
        <authorList>
            <person name="Lanie J.A."/>
            <person name="Ng W.-L."/>
            <person name="Kazmierczak K.M."/>
            <person name="Andrzejewski T.M."/>
            <person name="Davidsen T.M."/>
            <person name="Wayne K.J."/>
            <person name="Tettelin H."/>
            <person name="Glass J.I."/>
            <person name="Rusch D."/>
            <person name="Podicherti R."/>
            <person name="Tsui H.-C.T."/>
            <person name="Winkler M.E."/>
        </authorList>
    </citation>
    <scope>NUCLEOTIDE SEQUENCE</scope>
</reference>